<keyword evidence="2 5" id="KW-0479">Metal-binding</keyword>
<comment type="cofactor">
    <cofactor evidence="5">
        <name>Mg(2+)</name>
        <dbReference type="ChEBI" id="CHEBI:18420"/>
    </cofactor>
</comment>
<feature type="binding site" evidence="5">
    <location>
        <position position="71"/>
    </location>
    <ligand>
        <name>Mg(2+)</name>
        <dbReference type="ChEBI" id="CHEBI:18420"/>
        <label>1</label>
        <note>catalytic</note>
    </ligand>
</feature>
<evidence type="ECO:0000313" key="6">
    <source>
        <dbReference type="EMBL" id="KAA9018745.1"/>
    </source>
</evidence>
<dbReference type="EMBL" id="VYQA01000004">
    <property type="protein sequence ID" value="KAA9031317.1"/>
    <property type="molecule type" value="Genomic_DNA"/>
</dbReference>
<dbReference type="AlphaFoldDB" id="A0A5J5I6P6"/>
<dbReference type="Pfam" id="PF00459">
    <property type="entry name" value="Inositol_P"/>
    <property type="match status" value="1"/>
</dbReference>
<keyword evidence="4 5" id="KW-0460">Magnesium</keyword>
<dbReference type="PANTHER" id="PTHR20854">
    <property type="entry name" value="INOSITOL MONOPHOSPHATASE"/>
    <property type="match status" value="1"/>
</dbReference>
<dbReference type="GO" id="GO:0007165">
    <property type="term" value="P:signal transduction"/>
    <property type="evidence" value="ECO:0007669"/>
    <property type="project" value="TreeGrafter"/>
</dbReference>
<name>A0A5J5I6P6_9SPHN</name>
<dbReference type="PROSITE" id="PS00629">
    <property type="entry name" value="IMP_1"/>
    <property type="match status" value="1"/>
</dbReference>
<keyword evidence="9" id="KW-1185">Reference proteome</keyword>
<feature type="binding site" evidence="5">
    <location>
        <position position="92"/>
    </location>
    <ligand>
        <name>Mg(2+)</name>
        <dbReference type="ChEBI" id="CHEBI:18420"/>
        <label>1</label>
        <note>catalytic</note>
    </ligand>
</feature>
<dbReference type="EMBL" id="VYQB01000004">
    <property type="protein sequence ID" value="KAA9018745.1"/>
    <property type="molecule type" value="Genomic_DNA"/>
</dbReference>
<proteinExistence type="inferred from homology"/>
<dbReference type="Proteomes" id="UP000326364">
    <property type="component" value="Unassembled WGS sequence"/>
</dbReference>
<evidence type="ECO:0000256" key="4">
    <source>
        <dbReference type="ARBA" id="ARBA00022842"/>
    </source>
</evidence>
<evidence type="ECO:0000313" key="8">
    <source>
        <dbReference type="Proteomes" id="UP000325933"/>
    </source>
</evidence>
<dbReference type="InterPro" id="IPR000760">
    <property type="entry name" value="Inositol_monophosphatase-like"/>
</dbReference>
<dbReference type="Gene3D" id="3.40.190.80">
    <property type="match status" value="1"/>
</dbReference>
<reference evidence="8 9" key="1">
    <citation type="submission" date="2019-09" db="EMBL/GenBank/DDBJ databases">
        <authorList>
            <person name="Feng G."/>
        </authorList>
    </citation>
    <scope>NUCLEOTIDE SEQUENCE [LARGE SCALE GENOMIC DNA]</scope>
    <source>
        <strain evidence="7 8">KACC 19283</strain>
        <strain evidence="6 9">KACC 19284</strain>
    </source>
</reference>
<organism evidence="7 8">
    <name type="scientific">Sphingobium limneticum</name>
    <dbReference type="NCBI Taxonomy" id="1007511"/>
    <lineage>
        <taxon>Bacteria</taxon>
        <taxon>Pseudomonadati</taxon>
        <taxon>Pseudomonadota</taxon>
        <taxon>Alphaproteobacteria</taxon>
        <taxon>Sphingomonadales</taxon>
        <taxon>Sphingomonadaceae</taxon>
        <taxon>Sphingobium</taxon>
    </lineage>
</organism>
<dbReference type="PROSITE" id="PS00630">
    <property type="entry name" value="IMP_2"/>
    <property type="match status" value="1"/>
</dbReference>
<dbReference type="GO" id="GO:0046854">
    <property type="term" value="P:phosphatidylinositol phosphate biosynthetic process"/>
    <property type="evidence" value="ECO:0007669"/>
    <property type="project" value="InterPro"/>
</dbReference>
<dbReference type="InterPro" id="IPR020583">
    <property type="entry name" value="Inositol_monoP_metal-BS"/>
</dbReference>
<dbReference type="CDD" id="cd01638">
    <property type="entry name" value="CysQ"/>
    <property type="match status" value="1"/>
</dbReference>
<dbReference type="GO" id="GO:0008934">
    <property type="term" value="F:inositol monophosphate 1-phosphatase activity"/>
    <property type="evidence" value="ECO:0007669"/>
    <property type="project" value="TreeGrafter"/>
</dbReference>
<dbReference type="GO" id="GO:0046872">
    <property type="term" value="F:metal ion binding"/>
    <property type="evidence" value="ECO:0007669"/>
    <property type="project" value="UniProtKB-KW"/>
</dbReference>
<protein>
    <submittedName>
        <fullName evidence="7">3'(2'),5'-bisphosphate nucleotidase CysQ</fullName>
    </submittedName>
</protein>
<evidence type="ECO:0000256" key="2">
    <source>
        <dbReference type="ARBA" id="ARBA00022723"/>
    </source>
</evidence>
<feature type="binding site" evidence="5">
    <location>
        <position position="89"/>
    </location>
    <ligand>
        <name>Mg(2+)</name>
        <dbReference type="ChEBI" id="CHEBI:18420"/>
        <label>1</label>
        <note>catalytic</note>
    </ligand>
</feature>
<evidence type="ECO:0000313" key="9">
    <source>
        <dbReference type="Proteomes" id="UP000326364"/>
    </source>
</evidence>
<dbReference type="InterPro" id="IPR020550">
    <property type="entry name" value="Inositol_monophosphatase_CS"/>
</dbReference>
<dbReference type="Proteomes" id="UP000325933">
    <property type="component" value="Unassembled WGS sequence"/>
</dbReference>
<evidence type="ECO:0000313" key="7">
    <source>
        <dbReference type="EMBL" id="KAA9031317.1"/>
    </source>
</evidence>
<evidence type="ECO:0000256" key="5">
    <source>
        <dbReference type="PIRSR" id="PIRSR600760-2"/>
    </source>
</evidence>
<evidence type="ECO:0000256" key="3">
    <source>
        <dbReference type="ARBA" id="ARBA00022801"/>
    </source>
</evidence>
<keyword evidence="3" id="KW-0378">Hydrolase</keyword>
<evidence type="ECO:0000256" key="1">
    <source>
        <dbReference type="ARBA" id="ARBA00009759"/>
    </source>
</evidence>
<comment type="caution">
    <text evidence="7">The sequence shown here is derived from an EMBL/GenBank/DDBJ whole genome shotgun (WGS) entry which is preliminary data.</text>
</comment>
<sequence length="267" mass="28347">MPGDDASLRAVVSAVADAADHALTLWANGETRVRQWEKVPGHPVCEADLSVDAMLRERLSAIDPQAGWLSEETADTVHRLGVPRVWVVDPIDGTRDYLRGRPGWAVSVALVDRGAVTLGILAAPARNELWVAQLGKGATRNGVTLQAGSRQTLPGARVPAEQLPRIDRDLVTVDKPNSIALRMAMVAADEADLVATVRWGNEWDVAAAALIVQEAGGTVTDALGDPLLFNRPQPTAFGLLCAAPGIHAAAVERLTPRAREILGQPQG</sequence>
<dbReference type="GO" id="GO:0006020">
    <property type="term" value="P:inositol metabolic process"/>
    <property type="evidence" value="ECO:0007669"/>
    <property type="project" value="TreeGrafter"/>
</dbReference>
<gene>
    <name evidence="7" type="ORF">F4U95_06715</name>
    <name evidence="6" type="ORF">F4U96_06765</name>
</gene>
<dbReference type="PRINTS" id="PR00377">
    <property type="entry name" value="IMPHPHTASES"/>
</dbReference>
<comment type="similarity">
    <text evidence="1">Belongs to the inositol monophosphatase superfamily.</text>
</comment>
<dbReference type="RefSeq" id="WP_150425081.1">
    <property type="nucleotide sequence ID" value="NZ_VYQA01000004.1"/>
</dbReference>
<dbReference type="PANTHER" id="PTHR20854:SF4">
    <property type="entry name" value="INOSITOL-1-MONOPHOSPHATASE-RELATED"/>
    <property type="match status" value="1"/>
</dbReference>
<dbReference type="SUPFAM" id="SSF56655">
    <property type="entry name" value="Carbohydrate phosphatase"/>
    <property type="match status" value="1"/>
</dbReference>
<feature type="binding site" evidence="5">
    <location>
        <position position="204"/>
    </location>
    <ligand>
        <name>Mg(2+)</name>
        <dbReference type="ChEBI" id="CHEBI:18420"/>
        <label>1</label>
        <note>catalytic</note>
    </ligand>
</feature>
<dbReference type="Gene3D" id="3.30.540.10">
    <property type="entry name" value="Fructose-1,6-Bisphosphatase, subunit A, domain 1"/>
    <property type="match status" value="1"/>
</dbReference>
<feature type="binding site" evidence="5">
    <location>
        <position position="91"/>
    </location>
    <ligand>
        <name>Mg(2+)</name>
        <dbReference type="ChEBI" id="CHEBI:18420"/>
        <label>1</label>
        <note>catalytic</note>
    </ligand>
</feature>
<accession>A0A5J5I6P6</accession>